<feature type="transmembrane region" description="Helical" evidence="1">
    <location>
        <begin position="12"/>
        <end position="32"/>
    </location>
</feature>
<proteinExistence type="predicted"/>
<comment type="caution">
    <text evidence="3">The sequence shown here is derived from an EMBL/GenBank/DDBJ whole genome shotgun (WGS) entry which is preliminary data.</text>
</comment>
<sequence>MGLNRRQNKWVLMFINLLFALIFTAFLIWYMLKNVYLFLAINSPIKADILVVEGWIPDYALKEAIDEFKNGDYQKLVTTGLPLEKGYYLAKYKNSAELAAATLMALAFEQDKLISVPGQAVTKNRTAASAIALRRWIQSSDLKIKSINLYTFSTHARRSWLIFKQALAPEIKVGIISVAPLNYEPQQWWVSSAGFRSVINEIIAYLYARFVDWRA</sequence>
<name>A0A6B3NIC6_9CYAN</name>
<evidence type="ECO:0000256" key="1">
    <source>
        <dbReference type="SAM" id="Phobius"/>
    </source>
</evidence>
<dbReference type="AlphaFoldDB" id="A0A6B3NIC6"/>
<keyword evidence="1" id="KW-1133">Transmembrane helix</keyword>
<evidence type="ECO:0000259" key="2">
    <source>
        <dbReference type="Pfam" id="PF02698"/>
    </source>
</evidence>
<accession>A0A6B3NIC6</accession>
<keyword evidence="1" id="KW-0472">Membrane</keyword>
<evidence type="ECO:0000313" key="3">
    <source>
        <dbReference type="EMBL" id="NER29018.1"/>
    </source>
</evidence>
<gene>
    <name evidence="3" type="ORF">F6J89_15605</name>
</gene>
<dbReference type="InterPro" id="IPR003848">
    <property type="entry name" value="DUF218"/>
</dbReference>
<keyword evidence="1" id="KW-0812">Transmembrane</keyword>
<dbReference type="EMBL" id="JAAHFQ010000295">
    <property type="protein sequence ID" value="NER29018.1"/>
    <property type="molecule type" value="Genomic_DNA"/>
</dbReference>
<dbReference type="Pfam" id="PF02698">
    <property type="entry name" value="DUF218"/>
    <property type="match status" value="1"/>
</dbReference>
<organism evidence="3">
    <name type="scientific">Symploca sp. SIO1C4</name>
    <dbReference type="NCBI Taxonomy" id="2607765"/>
    <lineage>
        <taxon>Bacteria</taxon>
        <taxon>Bacillati</taxon>
        <taxon>Cyanobacteriota</taxon>
        <taxon>Cyanophyceae</taxon>
        <taxon>Coleofasciculales</taxon>
        <taxon>Coleofasciculaceae</taxon>
        <taxon>Symploca</taxon>
    </lineage>
</organism>
<feature type="domain" description="DUF218" evidence="2">
    <location>
        <begin position="58"/>
        <end position="203"/>
    </location>
</feature>
<reference evidence="3" key="1">
    <citation type="submission" date="2019-11" db="EMBL/GenBank/DDBJ databases">
        <title>Genomic insights into an expanded diversity of filamentous marine cyanobacteria reveals the extraordinary biosynthetic potential of Moorea and Okeania.</title>
        <authorList>
            <person name="Ferreira Leao T."/>
            <person name="Wang M."/>
            <person name="Moss N."/>
            <person name="Da Silva R."/>
            <person name="Sanders J."/>
            <person name="Nurk S."/>
            <person name="Gurevich A."/>
            <person name="Humphrey G."/>
            <person name="Reher R."/>
            <person name="Zhu Q."/>
            <person name="Belda-Ferre P."/>
            <person name="Glukhov E."/>
            <person name="Rex R."/>
            <person name="Dorrestein P.C."/>
            <person name="Knight R."/>
            <person name="Pevzner P."/>
            <person name="Gerwick W.H."/>
            <person name="Gerwick L."/>
        </authorList>
    </citation>
    <scope>NUCLEOTIDE SEQUENCE</scope>
    <source>
        <strain evidence="3">SIO1C4</strain>
    </source>
</reference>
<protein>
    <submittedName>
        <fullName evidence="3">YdcF family protein</fullName>
    </submittedName>
</protein>